<evidence type="ECO:0000256" key="1">
    <source>
        <dbReference type="SAM" id="MobiDB-lite"/>
    </source>
</evidence>
<comment type="caution">
    <text evidence="2">The sequence shown here is derived from an EMBL/GenBank/DDBJ whole genome shotgun (WGS) entry which is preliminary data.</text>
</comment>
<dbReference type="EMBL" id="VSSQ01072953">
    <property type="protein sequence ID" value="MPN24184.1"/>
    <property type="molecule type" value="Genomic_DNA"/>
</dbReference>
<protein>
    <submittedName>
        <fullName evidence="2">Uncharacterized protein</fullName>
    </submittedName>
</protein>
<accession>A0A645GJS2</accession>
<feature type="compositionally biased region" description="Basic residues" evidence="1">
    <location>
        <begin position="87"/>
        <end position="122"/>
    </location>
</feature>
<organism evidence="2">
    <name type="scientific">bioreactor metagenome</name>
    <dbReference type="NCBI Taxonomy" id="1076179"/>
    <lineage>
        <taxon>unclassified sequences</taxon>
        <taxon>metagenomes</taxon>
        <taxon>ecological metagenomes</taxon>
    </lineage>
</organism>
<reference evidence="2" key="1">
    <citation type="submission" date="2019-08" db="EMBL/GenBank/DDBJ databases">
        <authorList>
            <person name="Kucharzyk K."/>
            <person name="Murdoch R.W."/>
            <person name="Higgins S."/>
            <person name="Loffler F."/>
        </authorList>
    </citation>
    <scope>NUCLEOTIDE SEQUENCE</scope>
</reference>
<evidence type="ECO:0000313" key="2">
    <source>
        <dbReference type="EMBL" id="MPN24184.1"/>
    </source>
</evidence>
<feature type="compositionally biased region" description="Basic and acidic residues" evidence="1">
    <location>
        <begin position="47"/>
        <end position="63"/>
    </location>
</feature>
<feature type="region of interest" description="Disordered" evidence="1">
    <location>
        <begin position="43"/>
        <end position="122"/>
    </location>
</feature>
<name>A0A645GJS2_9ZZZZ</name>
<proteinExistence type="predicted"/>
<gene>
    <name evidence="2" type="ORF">SDC9_171578</name>
</gene>
<sequence length="122" mass="14255">MQRMRHRGQRHQQYREQHQQRGTGALADAAIIAFRHGGGRNLQCKAADQRAKQNHPHLRECARHQQHQHGRANRHTGTQPVGAQRAGHAHHGLRHHSHRHHLQPVHHARLRQRRPLSHAQRQ</sequence>
<dbReference type="AlphaFoldDB" id="A0A645GJS2"/>
<feature type="compositionally biased region" description="Basic residues" evidence="1">
    <location>
        <begin position="64"/>
        <end position="74"/>
    </location>
</feature>